<keyword evidence="2" id="KW-1185">Reference proteome</keyword>
<protein>
    <recommendedName>
        <fullName evidence="3">Core-binding (CB) domain-containing protein</fullName>
    </recommendedName>
</protein>
<reference evidence="1 2" key="1">
    <citation type="submission" date="2015-09" db="EMBL/GenBank/DDBJ databases">
        <title>Genome sequencing project for genomic taxonomy and phylogenomics of Bacillus-like bacteria.</title>
        <authorList>
            <person name="Liu B."/>
            <person name="Wang J."/>
            <person name="Zhu Y."/>
            <person name="Liu G."/>
            <person name="Chen Q."/>
            <person name="Chen Z."/>
            <person name="Lan J."/>
            <person name="Che J."/>
            <person name="Ge C."/>
            <person name="Shi H."/>
            <person name="Pan Z."/>
            <person name="Liu X."/>
        </authorList>
    </citation>
    <scope>NUCLEOTIDE SEQUENCE [LARGE SCALE GENOMIC DNA]</scope>
    <source>
        <strain evidence="1 2">DSM 8552</strain>
    </source>
</reference>
<gene>
    <name evidence="1" type="ORF">AN963_07245</name>
</gene>
<organism evidence="1 2">
    <name type="scientific">Brevibacillus choshinensis</name>
    <dbReference type="NCBI Taxonomy" id="54911"/>
    <lineage>
        <taxon>Bacteria</taxon>
        <taxon>Bacillati</taxon>
        <taxon>Bacillota</taxon>
        <taxon>Bacilli</taxon>
        <taxon>Bacillales</taxon>
        <taxon>Paenibacillaceae</taxon>
        <taxon>Brevibacillus</taxon>
    </lineage>
</organism>
<comment type="caution">
    <text evidence="1">The sequence shown here is derived from an EMBL/GenBank/DDBJ whole genome shotgun (WGS) entry which is preliminary data.</text>
</comment>
<accession>A0ABR5NF16</accession>
<sequence>MRRQPDETGDRFSPEFLEWLKEKNITKKRLKKDPTALDLYHREWIKTRKKNKPRKLSIFNMIPNLNIDLGTVINNVRIASELLSTFLETKEKNPFKNNETG</sequence>
<dbReference type="EMBL" id="LJJB01000007">
    <property type="protein sequence ID" value="KQL50163.1"/>
    <property type="molecule type" value="Genomic_DNA"/>
</dbReference>
<proteinExistence type="predicted"/>
<dbReference type="Proteomes" id="UP000051063">
    <property type="component" value="Unassembled WGS sequence"/>
</dbReference>
<evidence type="ECO:0008006" key="3">
    <source>
        <dbReference type="Google" id="ProtNLM"/>
    </source>
</evidence>
<evidence type="ECO:0000313" key="2">
    <source>
        <dbReference type="Proteomes" id="UP000051063"/>
    </source>
</evidence>
<name>A0ABR5NF16_BRECH</name>
<evidence type="ECO:0000313" key="1">
    <source>
        <dbReference type="EMBL" id="KQL50163.1"/>
    </source>
</evidence>